<reference evidence="2" key="1">
    <citation type="journal article" date="2019" name="Int. J. Syst. Evol. Microbiol.">
        <title>The Global Catalogue of Microorganisms (GCM) 10K type strain sequencing project: providing services to taxonomists for standard genome sequencing and annotation.</title>
        <authorList>
            <consortium name="The Broad Institute Genomics Platform"/>
            <consortium name="The Broad Institute Genome Sequencing Center for Infectious Disease"/>
            <person name="Wu L."/>
            <person name="Ma J."/>
        </authorList>
    </citation>
    <scope>NUCLEOTIDE SEQUENCE [LARGE SCALE GENOMIC DNA]</scope>
    <source>
        <strain evidence="2">CGMCC 1.3240</strain>
    </source>
</reference>
<sequence length="140" mass="15394">MTIKLRGHHLLCLLGYRGMGYSEAFCVNMTGIYETLRAEPDTRIEIVIGPDDICQAYPPDKPNHCNGDVYLQDQAVLLKLGLEPGNQGSWGEICERVTTNIVPSDISHICSTCPWESYGVCQEGVQLIIEGKSLPAIGNK</sequence>
<dbReference type="EMBL" id="JBHSOW010000043">
    <property type="protein sequence ID" value="MFC5650015.1"/>
    <property type="molecule type" value="Genomic_DNA"/>
</dbReference>
<gene>
    <name evidence="1" type="ORF">ACFPYJ_12975</name>
</gene>
<comment type="caution">
    <text evidence="1">The sequence shown here is derived from an EMBL/GenBank/DDBJ whole genome shotgun (WGS) entry which is preliminary data.</text>
</comment>
<dbReference type="Proteomes" id="UP001596047">
    <property type="component" value="Unassembled WGS sequence"/>
</dbReference>
<dbReference type="Pfam" id="PF06935">
    <property type="entry name" value="DUF1284"/>
    <property type="match status" value="1"/>
</dbReference>
<protein>
    <submittedName>
        <fullName evidence="1">DUF1284 domain-containing protein</fullName>
    </submittedName>
</protein>
<evidence type="ECO:0000313" key="2">
    <source>
        <dbReference type="Proteomes" id="UP001596047"/>
    </source>
</evidence>
<dbReference type="InterPro" id="IPR009702">
    <property type="entry name" value="DUF1284"/>
</dbReference>
<name>A0ABW0VWN9_9BACL</name>
<accession>A0ABW0VWN9</accession>
<keyword evidence="2" id="KW-1185">Reference proteome</keyword>
<dbReference type="RefSeq" id="WP_379188566.1">
    <property type="nucleotide sequence ID" value="NZ_JBHSOW010000043.1"/>
</dbReference>
<evidence type="ECO:0000313" key="1">
    <source>
        <dbReference type="EMBL" id="MFC5650015.1"/>
    </source>
</evidence>
<organism evidence="1 2">
    <name type="scientific">Paenibacillus solisilvae</name>
    <dbReference type="NCBI Taxonomy" id="2486751"/>
    <lineage>
        <taxon>Bacteria</taxon>
        <taxon>Bacillati</taxon>
        <taxon>Bacillota</taxon>
        <taxon>Bacilli</taxon>
        <taxon>Bacillales</taxon>
        <taxon>Paenibacillaceae</taxon>
        <taxon>Paenibacillus</taxon>
    </lineage>
</organism>
<proteinExistence type="predicted"/>